<comment type="caution">
    <text evidence="1">The sequence shown here is derived from an EMBL/GenBank/DDBJ whole genome shotgun (WGS) entry which is preliminary data.</text>
</comment>
<evidence type="ECO:0000313" key="2">
    <source>
        <dbReference type="Proteomes" id="UP000828048"/>
    </source>
</evidence>
<organism evidence="1 2">
    <name type="scientific">Vaccinium darrowii</name>
    <dbReference type="NCBI Taxonomy" id="229202"/>
    <lineage>
        <taxon>Eukaryota</taxon>
        <taxon>Viridiplantae</taxon>
        <taxon>Streptophyta</taxon>
        <taxon>Embryophyta</taxon>
        <taxon>Tracheophyta</taxon>
        <taxon>Spermatophyta</taxon>
        <taxon>Magnoliopsida</taxon>
        <taxon>eudicotyledons</taxon>
        <taxon>Gunneridae</taxon>
        <taxon>Pentapetalae</taxon>
        <taxon>asterids</taxon>
        <taxon>Ericales</taxon>
        <taxon>Ericaceae</taxon>
        <taxon>Vaccinioideae</taxon>
        <taxon>Vaccinieae</taxon>
        <taxon>Vaccinium</taxon>
    </lineage>
</organism>
<proteinExistence type="predicted"/>
<keyword evidence="2" id="KW-1185">Reference proteome</keyword>
<name>A0ACB7ZHE6_9ERIC</name>
<evidence type="ECO:0000313" key="1">
    <source>
        <dbReference type="EMBL" id="KAH7864858.1"/>
    </source>
</evidence>
<protein>
    <submittedName>
        <fullName evidence="1">Uncharacterized protein</fullName>
    </submittedName>
</protein>
<gene>
    <name evidence="1" type="ORF">Vadar_034687</name>
</gene>
<reference evidence="1 2" key="1">
    <citation type="journal article" date="2021" name="Hortic Res">
        <title>High-quality reference genome and annotation aids understanding of berry development for evergreen blueberry (Vaccinium darrowii).</title>
        <authorList>
            <person name="Yu J."/>
            <person name="Hulse-Kemp A.M."/>
            <person name="Babiker E."/>
            <person name="Staton M."/>
        </authorList>
    </citation>
    <scope>NUCLEOTIDE SEQUENCE [LARGE SCALE GENOMIC DNA]</scope>
    <source>
        <strain evidence="2">cv. NJ 8807/NJ 8810</strain>
        <tissue evidence="1">Young leaf</tissue>
    </source>
</reference>
<sequence length="374" mass="40746">MAMHKFSSYGLNFATNQEDHQMAYSLNLHLFTFSLVTLLTASITTTYGTFSDDASDAITLNRMEKTTHLHFYFHDILTGKNPTAVQIAGPGMSFGGTFITDDPLTEGPELTSKLVGRAQGMYAFASLKNPPDLLMVINYEFVVGKYNGSSISVLGRNPVLHDVREFSVVGGSGLFRLARGYALAHTISQSGCTLTGTALHDPGSLKQTILDNEAKFIRADQFVESKAKTHEEKITHLHFYFHDIVSGKNPTAVTVAGPKNAFGVTVMVDDPLTEGLEPGSKVVGRAQGMYALASQHDSGLLMVMNFAFVEGRFNRSTLSILGRNQVLNPVREMPIVGGSGLFRFARGYALAKTIRYNQKTGDAVVEYNVSVMHG</sequence>
<accession>A0ACB7ZHE6</accession>
<dbReference type="EMBL" id="CM037162">
    <property type="protein sequence ID" value="KAH7864858.1"/>
    <property type="molecule type" value="Genomic_DNA"/>
</dbReference>
<dbReference type="Proteomes" id="UP000828048">
    <property type="component" value="Chromosome 12"/>
</dbReference>